<sequence>MAYATMKQMLETGVHFGHQTRRWNPKMRPFIFGARNGIHIIDLQQTVKMFRTAHDFIAEKVAEGGKVLFIGTKRQAQESVSKEAQRSDMFFVTHRWMGGTLTNFQTIKRSIERLKKLEEMFEDGSISKFPKKEIVHMSREVKKLNLALGGIKDMTKPPAVAFVVDPKREHIAIQECRKLGIPVVAVTDTNCDPDVIDFIIPGNDDAIRAIKLFATHIADACLEGAARAKDVAEEAKAAKKAEAAPKKEEAPKAEAPKKEAPKAEEKTEEAAKA</sequence>
<evidence type="ECO:0000256" key="2">
    <source>
        <dbReference type="ARBA" id="ARBA00022980"/>
    </source>
</evidence>
<dbReference type="OrthoDB" id="9808036at2"/>
<keyword evidence="8" id="KW-1185">Reference proteome</keyword>
<proteinExistence type="inferred from homology"/>
<reference evidence="7 8" key="1">
    <citation type="journal article" date="2017" name="Int. J. Syst. Evol. Microbiol.">
        <title>Desulfovibrio senegalensis sp. nov., a mesophilic sulfate reducer isolated from marine sediment.</title>
        <authorList>
            <person name="Thioye A."/>
            <person name="Gam Z.B.A."/>
            <person name="Mbengue M."/>
            <person name="Cayol J.L."/>
            <person name="Joseph-Bartoli M."/>
            <person name="Toure-Kane C."/>
            <person name="Labat M."/>
        </authorList>
    </citation>
    <scope>NUCLEOTIDE SEQUENCE [LARGE SCALE GENOMIC DNA]</scope>
    <source>
        <strain evidence="7 8">DSM 101509</strain>
    </source>
</reference>
<keyword evidence="2 5" id="KW-0689">Ribosomal protein</keyword>
<gene>
    <name evidence="5 7" type="primary">rpsB</name>
    <name evidence="7" type="ORF">F8A88_08110</name>
</gene>
<evidence type="ECO:0000313" key="8">
    <source>
        <dbReference type="Proteomes" id="UP000438699"/>
    </source>
</evidence>
<dbReference type="EMBL" id="WAIE01000002">
    <property type="protein sequence ID" value="KAB1442397.1"/>
    <property type="molecule type" value="Genomic_DNA"/>
</dbReference>
<protein>
    <recommendedName>
        <fullName evidence="4 5">Small ribosomal subunit protein uS2</fullName>
    </recommendedName>
</protein>
<dbReference type="Gene3D" id="1.10.287.610">
    <property type="entry name" value="Helix hairpin bin"/>
    <property type="match status" value="1"/>
</dbReference>
<dbReference type="PANTHER" id="PTHR12534">
    <property type="entry name" value="30S RIBOSOMAL PROTEIN S2 PROKARYOTIC AND ORGANELLAR"/>
    <property type="match status" value="1"/>
</dbReference>
<comment type="caution">
    <text evidence="7">The sequence shown here is derived from an EMBL/GenBank/DDBJ whole genome shotgun (WGS) entry which is preliminary data.</text>
</comment>
<dbReference type="AlphaFoldDB" id="A0A6N6N496"/>
<evidence type="ECO:0000256" key="1">
    <source>
        <dbReference type="ARBA" id="ARBA00006242"/>
    </source>
</evidence>
<dbReference type="HAMAP" id="MF_00291_B">
    <property type="entry name" value="Ribosomal_uS2_B"/>
    <property type="match status" value="1"/>
</dbReference>
<dbReference type="InterPro" id="IPR001865">
    <property type="entry name" value="Ribosomal_uS2"/>
</dbReference>
<dbReference type="SUPFAM" id="SSF52313">
    <property type="entry name" value="Ribosomal protein S2"/>
    <property type="match status" value="1"/>
</dbReference>
<evidence type="ECO:0000256" key="5">
    <source>
        <dbReference type="HAMAP-Rule" id="MF_00291"/>
    </source>
</evidence>
<dbReference type="PROSITE" id="PS00962">
    <property type="entry name" value="RIBOSOMAL_S2_1"/>
    <property type="match status" value="1"/>
</dbReference>
<dbReference type="InterPro" id="IPR023591">
    <property type="entry name" value="Ribosomal_uS2_flav_dom_sf"/>
</dbReference>
<accession>A0A6N6N496</accession>
<keyword evidence="3 5" id="KW-0687">Ribonucleoprotein</keyword>
<dbReference type="GO" id="GO:0022627">
    <property type="term" value="C:cytosolic small ribosomal subunit"/>
    <property type="evidence" value="ECO:0007669"/>
    <property type="project" value="TreeGrafter"/>
</dbReference>
<evidence type="ECO:0000256" key="6">
    <source>
        <dbReference type="SAM" id="MobiDB-lite"/>
    </source>
</evidence>
<evidence type="ECO:0000256" key="3">
    <source>
        <dbReference type="ARBA" id="ARBA00023274"/>
    </source>
</evidence>
<comment type="similarity">
    <text evidence="1 5">Belongs to the universal ribosomal protein uS2 family.</text>
</comment>
<dbReference type="GO" id="GO:0006412">
    <property type="term" value="P:translation"/>
    <property type="evidence" value="ECO:0007669"/>
    <property type="project" value="UniProtKB-UniRule"/>
</dbReference>
<dbReference type="Gene3D" id="3.40.50.10490">
    <property type="entry name" value="Glucose-6-phosphate isomerase like protein, domain 1"/>
    <property type="match status" value="1"/>
</dbReference>
<dbReference type="Pfam" id="PF00318">
    <property type="entry name" value="Ribosomal_S2"/>
    <property type="match status" value="1"/>
</dbReference>
<dbReference type="FunFam" id="1.10.287.610:FF:000001">
    <property type="entry name" value="30S ribosomal protein S2"/>
    <property type="match status" value="1"/>
</dbReference>
<dbReference type="PANTHER" id="PTHR12534:SF0">
    <property type="entry name" value="SMALL RIBOSOMAL SUBUNIT PROTEIN US2M"/>
    <property type="match status" value="1"/>
</dbReference>
<dbReference type="RefSeq" id="WP_151150618.1">
    <property type="nucleotide sequence ID" value="NZ_WAIE01000002.1"/>
</dbReference>
<organism evidence="7 8">
    <name type="scientific">Pseudodesulfovibrio senegalensis</name>
    <dbReference type="NCBI Taxonomy" id="1721087"/>
    <lineage>
        <taxon>Bacteria</taxon>
        <taxon>Pseudomonadati</taxon>
        <taxon>Thermodesulfobacteriota</taxon>
        <taxon>Desulfovibrionia</taxon>
        <taxon>Desulfovibrionales</taxon>
        <taxon>Desulfovibrionaceae</taxon>
    </lineage>
</organism>
<feature type="region of interest" description="Disordered" evidence="6">
    <location>
        <begin position="233"/>
        <end position="273"/>
    </location>
</feature>
<dbReference type="InterPro" id="IPR005706">
    <property type="entry name" value="Ribosomal_uS2_bac/mit/plastid"/>
</dbReference>
<evidence type="ECO:0000256" key="4">
    <source>
        <dbReference type="ARBA" id="ARBA00035256"/>
    </source>
</evidence>
<dbReference type="CDD" id="cd01425">
    <property type="entry name" value="RPS2"/>
    <property type="match status" value="1"/>
</dbReference>
<dbReference type="InterPro" id="IPR018130">
    <property type="entry name" value="Ribosomal_uS2_CS"/>
</dbReference>
<dbReference type="NCBIfam" id="TIGR01011">
    <property type="entry name" value="rpsB_bact"/>
    <property type="match status" value="1"/>
</dbReference>
<dbReference type="GO" id="GO:0003735">
    <property type="term" value="F:structural constituent of ribosome"/>
    <property type="evidence" value="ECO:0007669"/>
    <property type="project" value="InterPro"/>
</dbReference>
<dbReference type="Proteomes" id="UP000438699">
    <property type="component" value="Unassembled WGS sequence"/>
</dbReference>
<dbReference type="PRINTS" id="PR00395">
    <property type="entry name" value="RIBOSOMALS2"/>
</dbReference>
<evidence type="ECO:0000313" key="7">
    <source>
        <dbReference type="EMBL" id="KAB1442397.1"/>
    </source>
</evidence>
<name>A0A6N6N496_9BACT</name>